<proteinExistence type="predicted"/>
<reference evidence="1" key="2">
    <citation type="journal article" date="2021" name="PeerJ">
        <title>Extensive microbial diversity within the chicken gut microbiome revealed by metagenomics and culture.</title>
        <authorList>
            <person name="Gilroy R."/>
            <person name="Ravi A."/>
            <person name="Getino M."/>
            <person name="Pursley I."/>
            <person name="Horton D.L."/>
            <person name="Alikhan N.F."/>
            <person name="Baker D."/>
            <person name="Gharbi K."/>
            <person name="Hall N."/>
            <person name="Watson M."/>
            <person name="Adriaenssens E.M."/>
            <person name="Foster-Nyarko E."/>
            <person name="Jarju S."/>
            <person name="Secka A."/>
            <person name="Antonio M."/>
            <person name="Oren A."/>
            <person name="Chaudhuri R.R."/>
            <person name="La Ragione R."/>
            <person name="Hildebrand F."/>
            <person name="Pallen M.J."/>
        </authorList>
    </citation>
    <scope>NUCLEOTIDE SEQUENCE</scope>
    <source>
        <strain evidence="1">CHK152-2871</strain>
    </source>
</reference>
<evidence type="ECO:0000313" key="2">
    <source>
        <dbReference type="Proteomes" id="UP000886865"/>
    </source>
</evidence>
<dbReference type="AlphaFoldDB" id="A0A9D1FHZ5"/>
<organism evidence="1 2">
    <name type="scientific">Candidatus Galligastranaerophilus intestinavium</name>
    <dbReference type="NCBI Taxonomy" id="2840836"/>
    <lineage>
        <taxon>Bacteria</taxon>
        <taxon>Candidatus Galligastranaerophilus</taxon>
    </lineage>
</organism>
<dbReference type="Proteomes" id="UP000886865">
    <property type="component" value="Unassembled WGS sequence"/>
</dbReference>
<dbReference type="EMBL" id="DVJQ01000029">
    <property type="protein sequence ID" value="HIS74042.1"/>
    <property type="molecule type" value="Genomic_DNA"/>
</dbReference>
<evidence type="ECO:0000313" key="1">
    <source>
        <dbReference type="EMBL" id="HIS74042.1"/>
    </source>
</evidence>
<sequence length="329" mass="38316">MKKICFIVFFVFYIFFISVNNVYAYDLNKREEIFTPAFQLLWDDFKNLISVKKINFVGLDPKVAKVLNSCPFSSSDISDDSYYKIVAPKSFELKAKIQREIFEKFGETSKLLDDIDWAQNTLNEYILYALLKKNIEFPVEFDVLDSQPFNGSKDNYKYFGAGHGAQRFANQVKPLFYEYSWDYAVSLETKSGDRVILYRTSSPENVYDLYSQIDKKTTRQLKFGESDKLIIPFISLNERIEYDSLCGRKIYDTKFVIAKAIEDVEFKLDNMGAKLRNEAVMDVVKMSIPLPGRGKVFDFSKPFVLYLVEKDKSLPYFAIRINDAKFLVK</sequence>
<reference evidence="1" key="1">
    <citation type="submission" date="2020-10" db="EMBL/GenBank/DDBJ databases">
        <authorList>
            <person name="Gilroy R."/>
        </authorList>
    </citation>
    <scope>NUCLEOTIDE SEQUENCE</scope>
    <source>
        <strain evidence="1">CHK152-2871</strain>
    </source>
</reference>
<name>A0A9D1FHZ5_9BACT</name>
<gene>
    <name evidence="1" type="ORF">IAA86_03365</name>
</gene>
<accession>A0A9D1FHZ5</accession>
<protein>
    <submittedName>
        <fullName evidence="1">Uncharacterized protein</fullName>
    </submittedName>
</protein>
<comment type="caution">
    <text evidence="1">The sequence shown here is derived from an EMBL/GenBank/DDBJ whole genome shotgun (WGS) entry which is preliminary data.</text>
</comment>